<keyword evidence="1" id="KW-1133">Transmembrane helix</keyword>
<dbReference type="EMBL" id="FMCT01000021">
    <property type="protein sequence ID" value="SCF49175.1"/>
    <property type="molecule type" value="Genomic_DNA"/>
</dbReference>
<accession>A0A1C5AVC7</accession>
<keyword evidence="1" id="KW-0472">Membrane</keyword>
<feature type="transmembrane region" description="Helical" evidence="1">
    <location>
        <begin position="39"/>
        <end position="60"/>
    </location>
</feature>
<keyword evidence="4" id="KW-1185">Reference proteome</keyword>
<proteinExistence type="predicted"/>
<dbReference type="AlphaFoldDB" id="A0A1C5AVC7"/>
<feature type="domain" description="Orc1-like AAA ATPase" evidence="2">
    <location>
        <begin position="108"/>
        <end position="233"/>
    </location>
</feature>
<sequence length="459" mass="49659">MDDVKPKWWQVFAAGVTVTLLGLCAIAVGTVGLGAADQLASVGSFALTGVGTLVTVASLVQAVRQQRQRPVVVEPAEPPRPAPPSGVAPLAADLARLRDVTNVDHERLFGVDETIDRLGESLRNPGGASIISIFGGAGVGKTALAYELIRRHAEEAGFLRVASVSAKFSHIDRVGHLERDAERENVDWHALLVELAQQLAPGSDFNDTLIEQQLPQAMPAEPCLIVVDNLETREAEVAVRYLAGSGILDPHKVVITTREAVAGTGVGRLRELTWDGPDHAAASAYARYLVADDSLLDPRKSDLDDVVRAAERTPLLIQIIINQARVERLPIRDVIGRLRDVSGNLGRAVWTYCYVNSLNVLEQKLRDPGLPEASAREQAADTVANLMAVFCFRPAGSSIASEDFFELSQIGDREAFLRARAMACRLALVKSLRNNERFTVHSLLREFYCAQRGPCGSAS</sequence>
<evidence type="ECO:0000313" key="3">
    <source>
        <dbReference type="EMBL" id="SCF49175.1"/>
    </source>
</evidence>
<dbReference type="Pfam" id="PF13191">
    <property type="entry name" value="AAA_16"/>
    <property type="match status" value="1"/>
</dbReference>
<feature type="transmembrane region" description="Helical" evidence="1">
    <location>
        <begin position="12"/>
        <end position="33"/>
    </location>
</feature>
<gene>
    <name evidence="3" type="ORF">GA0070563_12136</name>
</gene>
<reference evidence="4" key="1">
    <citation type="submission" date="2016-06" db="EMBL/GenBank/DDBJ databases">
        <authorList>
            <person name="Varghese N."/>
            <person name="Submissions Spin"/>
        </authorList>
    </citation>
    <scope>NUCLEOTIDE SEQUENCE [LARGE SCALE GENOMIC DNA]</scope>
    <source>
        <strain evidence="4">DSM 43168</strain>
    </source>
</reference>
<dbReference type="InterPro" id="IPR041664">
    <property type="entry name" value="AAA_16"/>
</dbReference>
<evidence type="ECO:0000313" key="4">
    <source>
        <dbReference type="Proteomes" id="UP000183585"/>
    </source>
</evidence>
<dbReference type="SUPFAM" id="SSF52540">
    <property type="entry name" value="P-loop containing nucleoside triphosphate hydrolases"/>
    <property type="match status" value="1"/>
</dbReference>
<dbReference type="InterPro" id="IPR027417">
    <property type="entry name" value="P-loop_NTPase"/>
</dbReference>
<evidence type="ECO:0000259" key="2">
    <source>
        <dbReference type="Pfam" id="PF13191"/>
    </source>
</evidence>
<name>A0A1C5AVC7_9ACTN</name>
<evidence type="ECO:0000256" key="1">
    <source>
        <dbReference type="SAM" id="Phobius"/>
    </source>
</evidence>
<protein>
    <recommendedName>
        <fullName evidence="2">Orc1-like AAA ATPase domain-containing protein</fullName>
    </recommendedName>
</protein>
<keyword evidence="1" id="KW-0812">Transmembrane</keyword>
<dbReference type="Gene3D" id="3.40.50.300">
    <property type="entry name" value="P-loop containing nucleotide triphosphate hydrolases"/>
    <property type="match status" value="1"/>
</dbReference>
<organism evidence="3 4">
    <name type="scientific">Micromonospora carbonacea</name>
    <dbReference type="NCBI Taxonomy" id="47853"/>
    <lineage>
        <taxon>Bacteria</taxon>
        <taxon>Bacillati</taxon>
        <taxon>Actinomycetota</taxon>
        <taxon>Actinomycetes</taxon>
        <taxon>Micromonosporales</taxon>
        <taxon>Micromonosporaceae</taxon>
        <taxon>Micromonospora</taxon>
    </lineage>
</organism>
<dbReference type="Proteomes" id="UP000183585">
    <property type="component" value="Unassembled WGS sequence"/>
</dbReference>